<evidence type="ECO:0000256" key="1">
    <source>
        <dbReference type="SAM" id="Phobius"/>
    </source>
</evidence>
<name>A0A1X6ZW00_9RHOB</name>
<dbReference type="AlphaFoldDB" id="A0A1X6ZW00"/>
<organism evidence="2 3">
    <name type="scientific">Ruegeria meonggei</name>
    <dbReference type="NCBI Taxonomy" id="1446476"/>
    <lineage>
        <taxon>Bacteria</taxon>
        <taxon>Pseudomonadati</taxon>
        <taxon>Pseudomonadota</taxon>
        <taxon>Alphaproteobacteria</taxon>
        <taxon>Rhodobacterales</taxon>
        <taxon>Roseobacteraceae</taxon>
        <taxon>Ruegeria</taxon>
    </lineage>
</organism>
<keyword evidence="1" id="KW-0812">Transmembrane</keyword>
<feature type="transmembrane region" description="Helical" evidence="1">
    <location>
        <begin position="31"/>
        <end position="53"/>
    </location>
</feature>
<keyword evidence="1" id="KW-0472">Membrane</keyword>
<protein>
    <submittedName>
        <fullName evidence="2">Uncharacterized protein</fullName>
    </submittedName>
</protein>
<proteinExistence type="predicted"/>
<sequence>MAKGYEHTNPRARKPDEFRGTWKRRMYRRGVLRALGLNFVLFGVILSSVLYVAHVKQQTRDNPRVWTLGSQ</sequence>
<evidence type="ECO:0000313" key="3">
    <source>
        <dbReference type="Proteomes" id="UP000193778"/>
    </source>
</evidence>
<gene>
    <name evidence="2" type="ORF">RUM8411_03099</name>
</gene>
<dbReference type="EMBL" id="FWFP01000009">
    <property type="protein sequence ID" value="SLN62804.1"/>
    <property type="molecule type" value="Genomic_DNA"/>
</dbReference>
<evidence type="ECO:0000313" key="2">
    <source>
        <dbReference type="EMBL" id="SLN62804.1"/>
    </source>
</evidence>
<dbReference type="Proteomes" id="UP000193778">
    <property type="component" value="Unassembled WGS sequence"/>
</dbReference>
<keyword evidence="1" id="KW-1133">Transmembrane helix</keyword>
<accession>A0A1X6ZW00</accession>
<keyword evidence="3" id="KW-1185">Reference proteome</keyword>
<reference evidence="3" key="1">
    <citation type="submission" date="2017-03" db="EMBL/GenBank/DDBJ databases">
        <authorList>
            <person name="Rodrigo-Torres L."/>
            <person name="Arahal R.D."/>
            <person name="Lucena T."/>
        </authorList>
    </citation>
    <scope>NUCLEOTIDE SEQUENCE [LARGE SCALE GENOMIC DNA]</scope>
    <source>
        <strain evidence="3">CECT 8411</strain>
    </source>
</reference>